<organism evidence="12 13">
    <name type="scientific">Perkinsus chesapeaki</name>
    <name type="common">Clam parasite</name>
    <name type="synonym">Perkinsus andrewsi</name>
    <dbReference type="NCBI Taxonomy" id="330153"/>
    <lineage>
        <taxon>Eukaryota</taxon>
        <taxon>Sar</taxon>
        <taxon>Alveolata</taxon>
        <taxon>Perkinsozoa</taxon>
        <taxon>Perkinsea</taxon>
        <taxon>Perkinsida</taxon>
        <taxon>Perkinsidae</taxon>
        <taxon>Perkinsus</taxon>
    </lineage>
</organism>
<evidence type="ECO:0000256" key="8">
    <source>
        <dbReference type="SAM" id="Phobius"/>
    </source>
</evidence>
<evidence type="ECO:0008006" key="14">
    <source>
        <dbReference type="Google" id="ProtNLM"/>
    </source>
</evidence>
<feature type="transmembrane region" description="Helical" evidence="8">
    <location>
        <begin position="1018"/>
        <end position="1047"/>
    </location>
</feature>
<keyword evidence="6 8" id="KW-0472">Membrane</keyword>
<feature type="transmembrane region" description="Helical" evidence="8">
    <location>
        <begin position="1225"/>
        <end position="1258"/>
    </location>
</feature>
<feature type="transmembrane region" description="Helical" evidence="8">
    <location>
        <begin position="731"/>
        <end position="748"/>
    </location>
</feature>
<dbReference type="InterPro" id="IPR045122">
    <property type="entry name" value="Csc1-like"/>
</dbReference>
<evidence type="ECO:0000256" key="4">
    <source>
        <dbReference type="ARBA" id="ARBA00022692"/>
    </source>
</evidence>
<dbReference type="PANTHER" id="PTHR13018:SF5">
    <property type="entry name" value="RE44586P"/>
    <property type="match status" value="1"/>
</dbReference>
<evidence type="ECO:0000259" key="10">
    <source>
        <dbReference type="Pfam" id="PF13967"/>
    </source>
</evidence>
<evidence type="ECO:0000256" key="5">
    <source>
        <dbReference type="ARBA" id="ARBA00022989"/>
    </source>
</evidence>
<feature type="transmembrane region" description="Helical" evidence="8">
    <location>
        <begin position="1112"/>
        <end position="1133"/>
    </location>
</feature>
<feature type="transmembrane region" description="Helical" evidence="8">
    <location>
        <begin position="1304"/>
        <end position="1323"/>
    </location>
</feature>
<evidence type="ECO:0000256" key="6">
    <source>
        <dbReference type="ARBA" id="ARBA00023136"/>
    </source>
</evidence>
<dbReference type="Pfam" id="PF13967">
    <property type="entry name" value="RSN1_TM"/>
    <property type="match status" value="1"/>
</dbReference>
<name>A0A7J6MR28_PERCH</name>
<evidence type="ECO:0000256" key="2">
    <source>
        <dbReference type="ARBA" id="ARBA00007779"/>
    </source>
</evidence>
<dbReference type="InterPro" id="IPR027815">
    <property type="entry name" value="CSC1/OSCA1-like_cyt"/>
</dbReference>
<feature type="transmembrane region" description="Helical" evidence="8">
    <location>
        <begin position="768"/>
        <end position="793"/>
    </location>
</feature>
<dbReference type="PANTHER" id="PTHR13018">
    <property type="entry name" value="PROBABLE MEMBRANE PROTEIN DUF221-RELATED"/>
    <property type="match status" value="1"/>
</dbReference>
<feature type="domain" description="CSC1/OSCA1-like cytosolic" evidence="11">
    <location>
        <begin position="814"/>
        <end position="919"/>
    </location>
</feature>
<evidence type="ECO:0000256" key="3">
    <source>
        <dbReference type="ARBA" id="ARBA00022448"/>
    </source>
</evidence>
<accession>A0A7J6MR28</accession>
<feature type="domain" description="CSC1/OSCA1-like 7TM region" evidence="9">
    <location>
        <begin position="1020"/>
        <end position="1296"/>
    </location>
</feature>
<feature type="transmembrane region" description="Helical" evidence="8">
    <location>
        <begin position="1158"/>
        <end position="1186"/>
    </location>
</feature>
<feature type="transmembrane region" description="Helical" evidence="8">
    <location>
        <begin position="645"/>
        <end position="667"/>
    </location>
</feature>
<sequence length="1396" mass="154613">MSGTQLRIPLPRLLDRISRANRRELILLGTTEKTLKFKDWHPMHFTAALQRLAKVAEHSDLPFVRSLVATALHRDRIRRYEPDQYSMLLWSVGKLGRDSADRNSLLELLQLVEENVTAMSSQALSSALYTLAKNESRFEAGQVHRIMDKALPCLGELAAYSPQSVANILWSYGKLAHSVSPSVLGNISRHISVKFDAYEGQHVSNILWALATMELPEGSRVVFANVCEKWLPVPSRRCCLSPQSLANVLWALGKTPADWQLPVIKETVGALGTDLLTRFPEIEPRAIANCLWGVGVWAARDHTVGVLYVKLLDTVAPTLRSRLRSMNPTTMVALCWCYAKEDRGMVALLARAAMDNLNKLSTKDIPTLFWAALSVLCRDGAGVLCGALERSSPHSPAQVSKCLWALVDAGYFDDSLVPRLVSTMTLDGSVAPKHYVAIVWACSQMYTPWASCPQFDCLVEYLPSILPKCGTEELAHLAASFAVAGRTDVASQCLHWVDEASFEARSEAASSQIAQVKVSCAVERGAPVPEGIIWPSPTHSHFQLQVFEALTGLPHDMLVRQEAETAVGPVDALVTNGVGQKVVVEADGPGHFLRSARGEDCRRLNVRSAWKGKMASKLLNAGLARTGMSSPSIVPPHASQLAQSAVVLSFGIYVGTFACAGILYTFLRPRLLSLYQPRVCIRELNCALSSRVYRSFGWIVGAMRITDDELLENAGLDAAALIRLLRLGTKIALVGAFNAVYLVPIYKYKGIDHGPADELSRWTLSHLPAGSTAMLATVIAAYVIFGFALFSLYREFAWYTPKRHAWMSRNNLASYTVFVRQIPPSIRSNRRLRDFFDAFITDGVVDVSVALDVSQLEGMVKRREALVLELEHAYNVFKVKGRRLKKRTAMCSKEKVDTITSLTSELATLNQLIGSAIDEAEAFQEASEEDAGQRKMVGVAEVTKMIPLTPLQKIVPSKRFRAMPAGFVTFRTLQATMIALQIQLYRSPFALCIEPAPLPEKVYWTNVGIPHAVQQLGFLVSLASTITLCIFWTIPVTFVVSISKVSFLKEQISFLKRASDSWPPLDILLQLVSPTALAILNELLPVILRFFSKLEGHVSLSTLETSVFTKLAIFYIVQTFCVSAIAGSLLSGLKDIMDRPLDTLQKALAINLPRQSNYFITFVFAQIGISLTLEFTRFVPALLAVLRKCVGPHLSKKECSRPFLFLKPLSIPAQLEADWIHSIQMLFFMILLVYSVMSPIVCVVMAFAFSCYTVVYKIEFASVYDPSSDTGGRLWPRAIRIILFCMILAQFTLIGVLATKRAIVASPLMIPLFVATVLFWCYLEQRHFVHSEFIPADIFVATDIERSNNNQRRGCYNPKAMCERRLDPEIPPGLDDFCTSPAGTENGDENASSNCL</sequence>
<evidence type="ECO:0000256" key="1">
    <source>
        <dbReference type="ARBA" id="ARBA00004141"/>
    </source>
</evidence>
<keyword evidence="5 8" id="KW-1133">Transmembrane helix</keyword>
<dbReference type="InterPro" id="IPR032880">
    <property type="entry name" value="CSC1/OSCA1-like_N"/>
</dbReference>
<dbReference type="GO" id="GO:0005227">
    <property type="term" value="F:calcium-activated cation channel activity"/>
    <property type="evidence" value="ECO:0007669"/>
    <property type="project" value="InterPro"/>
</dbReference>
<evidence type="ECO:0000256" key="7">
    <source>
        <dbReference type="SAM" id="MobiDB-lite"/>
    </source>
</evidence>
<feature type="domain" description="CSC1/OSCA1-like N-terminal transmembrane" evidence="10">
    <location>
        <begin position="646"/>
        <end position="795"/>
    </location>
</feature>
<evidence type="ECO:0000313" key="12">
    <source>
        <dbReference type="EMBL" id="KAF4674033.1"/>
    </source>
</evidence>
<dbReference type="GO" id="GO:0005886">
    <property type="term" value="C:plasma membrane"/>
    <property type="evidence" value="ECO:0007669"/>
    <property type="project" value="TreeGrafter"/>
</dbReference>
<feature type="transmembrane region" description="Helical" evidence="8">
    <location>
        <begin position="1278"/>
        <end position="1297"/>
    </location>
</feature>
<dbReference type="Pfam" id="PF02714">
    <property type="entry name" value="RSN1_7TM"/>
    <property type="match status" value="1"/>
</dbReference>
<dbReference type="OrthoDB" id="1689567at2759"/>
<dbReference type="EMBL" id="JAAPAO010000071">
    <property type="protein sequence ID" value="KAF4674033.1"/>
    <property type="molecule type" value="Genomic_DNA"/>
</dbReference>
<dbReference type="Pfam" id="PF14703">
    <property type="entry name" value="PHM7_cyt"/>
    <property type="match status" value="1"/>
</dbReference>
<keyword evidence="3" id="KW-0813">Transport</keyword>
<keyword evidence="4 8" id="KW-0812">Transmembrane</keyword>
<comment type="subcellular location">
    <subcellularLocation>
        <location evidence="1">Membrane</location>
        <topology evidence="1">Multi-pass membrane protein</topology>
    </subcellularLocation>
</comment>
<gene>
    <name evidence="12" type="ORF">FOL47_009824</name>
</gene>
<reference evidence="12 13" key="1">
    <citation type="submission" date="2020-04" db="EMBL/GenBank/DDBJ databases">
        <title>Perkinsus chesapeaki whole genome sequence.</title>
        <authorList>
            <person name="Bogema D.R."/>
        </authorList>
    </citation>
    <scope>NUCLEOTIDE SEQUENCE [LARGE SCALE GENOMIC DNA]</scope>
    <source>
        <strain evidence="12">ATCC PRA-425</strain>
    </source>
</reference>
<comment type="caution">
    <text evidence="12">The sequence shown here is derived from an EMBL/GenBank/DDBJ whole genome shotgun (WGS) entry which is preliminary data.</text>
</comment>
<dbReference type="Proteomes" id="UP000591131">
    <property type="component" value="Unassembled WGS sequence"/>
</dbReference>
<protein>
    <recommendedName>
        <fullName evidence="14">Transmembrane protein 63C</fullName>
    </recommendedName>
</protein>
<evidence type="ECO:0000259" key="11">
    <source>
        <dbReference type="Pfam" id="PF14703"/>
    </source>
</evidence>
<proteinExistence type="inferred from homology"/>
<keyword evidence="13" id="KW-1185">Reference proteome</keyword>
<evidence type="ECO:0000313" key="13">
    <source>
        <dbReference type="Proteomes" id="UP000591131"/>
    </source>
</evidence>
<evidence type="ECO:0000259" key="9">
    <source>
        <dbReference type="Pfam" id="PF02714"/>
    </source>
</evidence>
<comment type="similarity">
    <text evidence="2">Belongs to the CSC1 (TC 1.A.17) family.</text>
</comment>
<feature type="region of interest" description="Disordered" evidence="7">
    <location>
        <begin position="1377"/>
        <end position="1396"/>
    </location>
</feature>
<dbReference type="InterPro" id="IPR003864">
    <property type="entry name" value="CSC1/OSCA1-like_7TM"/>
</dbReference>